<dbReference type="Proteomes" id="UP000291343">
    <property type="component" value="Unassembled WGS sequence"/>
</dbReference>
<name>A0A482XNT3_LAOST</name>
<evidence type="ECO:0000313" key="3">
    <source>
        <dbReference type="Proteomes" id="UP000291343"/>
    </source>
</evidence>
<sequence>MDSTQSDRSLSGISLPQWMKSKISDRYDLEQTAFSPPNEDDSFFFVRYPKAKSLEPASTAATASVSQKGQINYLALGEVLQNHTVPCRQFIPEAKTTPHELGLRKADPPLGRLKSTGTDDGFTGEGAACGHSVVAVAHQMISGKLLTGSADEHKSKPPQRRRRNSRSLPASPQGSPRLIKKNPFFTSPLLGSNEMLQKTDIKYGSGPVAACDSQNKQGWLVSIVSRNASKEELFSGTDDLPIIPDLEESLDLLNINKPKVPSSTYKAKPSELREMNFWSPTSM</sequence>
<feature type="region of interest" description="Disordered" evidence="1">
    <location>
        <begin position="101"/>
        <end position="124"/>
    </location>
</feature>
<dbReference type="OrthoDB" id="8192147at2759"/>
<accession>A0A482XNT3</accession>
<keyword evidence="3" id="KW-1185">Reference proteome</keyword>
<dbReference type="InParanoid" id="A0A482XNT3"/>
<dbReference type="EMBL" id="QKKF02004189">
    <property type="protein sequence ID" value="RZF47427.1"/>
    <property type="molecule type" value="Genomic_DNA"/>
</dbReference>
<dbReference type="AlphaFoldDB" id="A0A482XNT3"/>
<organism evidence="2 3">
    <name type="scientific">Laodelphax striatellus</name>
    <name type="common">Small brown planthopper</name>
    <name type="synonym">Delphax striatella</name>
    <dbReference type="NCBI Taxonomy" id="195883"/>
    <lineage>
        <taxon>Eukaryota</taxon>
        <taxon>Metazoa</taxon>
        <taxon>Ecdysozoa</taxon>
        <taxon>Arthropoda</taxon>
        <taxon>Hexapoda</taxon>
        <taxon>Insecta</taxon>
        <taxon>Pterygota</taxon>
        <taxon>Neoptera</taxon>
        <taxon>Paraneoptera</taxon>
        <taxon>Hemiptera</taxon>
        <taxon>Auchenorrhyncha</taxon>
        <taxon>Fulgoroidea</taxon>
        <taxon>Delphacidae</taxon>
        <taxon>Criomorphinae</taxon>
        <taxon>Laodelphax</taxon>
    </lineage>
</organism>
<reference evidence="2 3" key="1">
    <citation type="journal article" date="2017" name="Gigascience">
        <title>Genome sequence of the small brown planthopper, Laodelphax striatellus.</title>
        <authorList>
            <person name="Zhu J."/>
            <person name="Jiang F."/>
            <person name="Wang X."/>
            <person name="Yang P."/>
            <person name="Bao Y."/>
            <person name="Zhao W."/>
            <person name="Wang W."/>
            <person name="Lu H."/>
            <person name="Wang Q."/>
            <person name="Cui N."/>
            <person name="Li J."/>
            <person name="Chen X."/>
            <person name="Luo L."/>
            <person name="Yu J."/>
            <person name="Kang L."/>
            <person name="Cui F."/>
        </authorList>
    </citation>
    <scope>NUCLEOTIDE SEQUENCE [LARGE SCALE GENOMIC DNA]</scope>
    <source>
        <strain evidence="2">Lst14</strain>
    </source>
</reference>
<feature type="region of interest" description="Disordered" evidence="1">
    <location>
        <begin position="146"/>
        <end position="183"/>
    </location>
</feature>
<gene>
    <name evidence="2" type="ORF">LSTR_LSTR007354</name>
</gene>
<protein>
    <submittedName>
        <fullName evidence="2">Uncharacterized protein</fullName>
    </submittedName>
</protein>
<proteinExistence type="predicted"/>
<evidence type="ECO:0000313" key="2">
    <source>
        <dbReference type="EMBL" id="RZF47427.1"/>
    </source>
</evidence>
<comment type="caution">
    <text evidence="2">The sequence shown here is derived from an EMBL/GenBank/DDBJ whole genome shotgun (WGS) entry which is preliminary data.</text>
</comment>
<feature type="compositionally biased region" description="Basic residues" evidence="1">
    <location>
        <begin position="156"/>
        <end position="165"/>
    </location>
</feature>
<evidence type="ECO:0000256" key="1">
    <source>
        <dbReference type="SAM" id="MobiDB-lite"/>
    </source>
</evidence>